<dbReference type="Proteomes" id="UP000291116">
    <property type="component" value="Unassembled WGS sequence"/>
</dbReference>
<dbReference type="AlphaFoldDB" id="A0A448Z9E8"/>
<feature type="region of interest" description="Disordered" evidence="10">
    <location>
        <begin position="409"/>
        <end position="434"/>
    </location>
</feature>
<dbReference type="InterPro" id="IPR002067">
    <property type="entry name" value="MCP"/>
</dbReference>
<dbReference type="GO" id="GO:0055085">
    <property type="term" value="P:transmembrane transport"/>
    <property type="evidence" value="ECO:0007669"/>
    <property type="project" value="InterPro"/>
</dbReference>
<protein>
    <recommendedName>
        <fullName evidence="14">Mitochondrial carrier protein</fullName>
    </recommendedName>
</protein>
<dbReference type="InterPro" id="IPR023395">
    <property type="entry name" value="MCP_dom_sf"/>
</dbReference>
<dbReference type="InterPro" id="IPR018108">
    <property type="entry name" value="MCP_transmembrane"/>
</dbReference>
<evidence type="ECO:0000256" key="9">
    <source>
        <dbReference type="RuleBase" id="RU000488"/>
    </source>
</evidence>
<dbReference type="PANTHER" id="PTHR45667">
    <property type="entry name" value="S-ADENOSYLMETHIONINE MITOCHONDRIAL CARRIER PROTEIN"/>
    <property type="match status" value="1"/>
</dbReference>
<feature type="repeat" description="Solcar" evidence="8">
    <location>
        <begin position="113"/>
        <end position="198"/>
    </location>
</feature>
<dbReference type="SUPFAM" id="SSF103506">
    <property type="entry name" value="Mitochondrial carrier"/>
    <property type="match status" value="1"/>
</dbReference>
<keyword evidence="4 8" id="KW-0812">Transmembrane</keyword>
<feature type="repeat" description="Solcar" evidence="8">
    <location>
        <begin position="321"/>
        <end position="404"/>
    </location>
</feature>
<organism evidence="12 13">
    <name type="scientific">Pseudo-nitzschia multistriata</name>
    <dbReference type="NCBI Taxonomy" id="183589"/>
    <lineage>
        <taxon>Eukaryota</taxon>
        <taxon>Sar</taxon>
        <taxon>Stramenopiles</taxon>
        <taxon>Ochrophyta</taxon>
        <taxon>Bacillariophyta</taxon>
        <taxon>Bacillariophyceae</taxon>
        <taxon>Bacillariophycidae</taxon>
        <taxon>Bacillariales</taxon>
        <taxon>Bacillariaceae</taxon>
        <taxon>Pseudo-nitzschia</taxon>
    </lineage>
</organism>
<dbReference type="Gene3D" id="1.50.40.10">
    <property type="entry name" value="Mitochondrial carrier domain"/>
    <property type="match status" value="2"/>
</dbReference>
<dbReference type="OrthoDB" id="448427at2759"/>
<evidence type="ECO:0000256" key="8">
    <source>
        <dbReference type="PROSITE-ProRule" id="PRU00282"/>
    </source>
</evidence>
<evidence type="ECO:0000256" key="6">
    <source>
        <dbReference type="ARBA" id="ARBA00022989"/>
    </source>
</evidence>
<evidence type="ECO:0000313" key="13">
    <source>
        <dbReference type="Proteomes" id="UP000291116"/>
    </source>
</evidence>
<dbReference type="GO" id="GO:0016020">
    <property type="term" value="C:membrane"/>
    <property type="evidence" value="ECO:0007669"/>
    <property type="project" value="UniProtKB-SubCell"/>
</dbReference>
<evidence type="ECO:0000256" key="5">
    <source>
        <dbReference type="ARBA" id="ARBA00022737"/>
    </source>
</evidence>
<feature type="repeat" description="Solcar" evidence="8">
    <location>
        <begin position="218"/>
        <end position="303"/>
    </location>
</feature>
<comment type="similarity">
    <text evidence="2 9">Belongs to the mitochondrial carrier (TC 2.A.29) family.</text>
</comment>
<keyword evidence="5" id="KW-0677">Repeat</keyword>
<keyword evidence="13" id="KW-1185">Reference proteome</keyword>
<evidence type="ECO:0000313" key="12">
    <source>
        <dbReference type="EMBL" id="VEU38651.1"/>
    </source>
</evidence>
<dbReference type="Pfam" id="PF00153">
    <property type="entry name" value="Mito_carr"/>
    <property type="match status" value="3"/>
</dbReference>
<evidence type="ECO:0000256" key="7">
    <source>
        <dbReference type="ARBA" id="ARBA00023136"/>
    </source>
</evidence>
<evidence type="ECO:0000256" key="1">
    <source>
        <dbReference type="ARBA" id="ARBA00004141"/>
    </source>
</evidence>
<sequence length="434" mass="45900">MEPNNKIGSRRISKRRRSAMARRAFSLSEYANGIGTAVANLSVAFFLVILLLAAPSFVRATTLPFGRITKNAPQQASQSPLSSLKQPAFHMRAGSTAAAAGFVTPTLELMPLSYYLRIALAGGLAGATGSAVLYPIDSAKTLRQSNPTAYSSVRDALWTMLKSKNALRRVYRGILPAALGAIPSSALYFGAYESSKVTLKRLVFQKNHKNVDSDDYRARLFVHGLAAASGNVISSFVFVPKEVIKQQLQIRASEATTGTVQAIGSIVRQNGISGLYAGYGATLLRNIPSATIRFVLYEELKRKWATAPSGESGSSPQTQKLRAAGTFLAGAVAGATSSFAMTPIDVVKTRMATGSCPLGVRSCMLHVVGEVGWKGLYAGAGSRVLWSGAFSAIGFGTFELVKGYLGVSSTSSKLSPSTSTKPTPFTTAKTSSSL</sequence>
<evidence type="ECO:0000256" key="3">
    <source>
        <dbReference type="ARBA" id="ARBA00022448"/>
    </source>
</evidence>
<feature type="transmembrane region" description="Helical" evidence="11">
    <location>
        <begin position="114"/>
        <end position="136"/>
    </location>
</feature>
<reference evidence="12 13" key="1">
    <citation type="submission" date="2019-01" db="EMBL/GenBank/DDBJ databases">
        <authorList>
            <person name="Ferrante I. M."/>
        </authorList>
    </citation>
    <scope>NUCLEOTIDE SEQUENCE [LARGE SCALE GENOMIC DNA]</scope>
    <source>
        <strain evidence="12 13">B856</strain>
    </source>
</reference>
<keyword evidence="7 8" id="KW-0472">Membrane</keyword>
<evidence type="ECO:0008006" key="14">
    <source>
        <dbReference type="Google" id="ProtNLM"/>
    </source>
</evidence>
<evidence type="ECO:0000256" key="4">
    <source>
        <dbReference type="ARBA" id="ARBA00022692"/>
    </source>
</evidence>
<proteinExistence type="inferred from homology"/>
<comment type="subcellular location">
    <subcellularLocation>
        <location evidence="1">Membrane</location>
        <topology evidence="1">Multi-pass membrane protein</topology>
    </subcellularLocation>
</comment>
<name>A0A448Z9E8_9STRA</name>
<accession>A0A448Z9E8</accession>
<gene>
    <name evidence="12" type="ORF">PSNMU_V1.4_AUG-EV-PASAV3_0054750</name>
</gene>
<dbReference type="EMBL" id="CAACVS010000179">
    <property type="protein sequence ID" value="VEU38651.1"/>
    <property type="molecule type" value="Genomic_DNA"/>
</dbReference>
<feature type="transmembrane region" description="Helical" evidence="11">
    <location>
        <begin position="170"/>
        <end position="191"/>
    </location>
</feature>
<dbReference type="PRINTS" id="PR00926">
    <property type="entry name" value="MITOCARRIER"/>
</dbReference>
<dbReference type="PROSITE" id="PS50920">
    <property type="entry name" value="SOLCAR"/>
    <property type="match status" value="3"/>
</dbReference>
<evidence type="ECO:0000256" key="11">
    <source>
        <dbReference type="SAM" id="Phobius"/>
    </source>
</evidence>
<keyword evidence="3 9" id="KW-0813">Transport</keyword>
<evidence type="ECO:0000256" key="2">
    <source>
        <dbReference type="ARBA" id="ARBA00006375"/>
    </source>
</evidence>
<keyword evidence="6 11" id="KW-1133">Transmembrane helix</keyword>
<evidence type="ECO:0000256" key="10">
    <source>
        <dbReference type="SAM" id="MobiDB-lite"/>
    </source>
</evidence>